<comment type="caution">
    <text evidence="2">The sequence shown here is derived from an EMBL/GenBank/DDBJ whole genome shotgun (WGS) entry which is preliminary data.</text>
</comment>
<dbReference type="InterPro" id="IPR018875">
    <property type="entry name" value="Antirepressor_Ant_N"/>
</dbReference>
<protein>
    <recommendedName>
        <fullName evidence="1">Antirepressor protein ant N-terminal domain-containing protein</fullName>
    </recommendedName>
</protein>
<reference evidence="2 3" key="1">
    <citation type="journal article" date="2019" name="Int. J. Syst. Evol. Microbiol.">
        <title>The Global Catalogue of Microorganisms (GCM) 10K type strain sequencing project: providing services to taxonomists for standard genome sequencing and annotation.</title>
        <authorList>
            <consortium name="The Broad Institute Genomics Platform"/>
            <consortium name="The Broad Institute Genome Sequencing Center for Infectious Disease"/>
            <person name="Wu L."/>
            <person name="Ma J."/>
        </authorList>
    </citation>
    <scope>NUCLEOTIDE SEQUENCE [LARGE SCALE GENOMIC DNA]</scope>
    <source>
        <strain evidence="2 3">JCM 16227</strain>
    </source>
</reference>
<dbReference type="EMBL" id="BAAARB010000005">
    <property type="protein sequence ID" value="GAA2376235.1"/>
    <property type="molecule type" value="Genomic_DNA"/>
</dbReference>
<evidence type="ECO:0000313" key="2">
    <source>
        <dbReference type="EMBL" id="GAA2376235.1"/>
    </source>
</evidence>
<evidence type="ECO:0000313" key="3">
    <source>
        <dbReference type="Proteomes" id="UP001501170"/>
    </source>
</evidence>
<dbReference type="Pfam" id="PF10547">
    <property type="entry name" value="P22_AR_N"/>
    <property type="match status" value="1"/>
</dbReference>
<sequence length="262" mass="29680">MHVQDTAVEVRVPGSSLPLYTDGKRFVAMKPIVEHFGLDWSSQLAKLKGKSWTCMANFTMQLPGDTQRREVVGIDRRTLTMWLATLDENRVRADKRAELRAYQFEAADALDAYFHKGAAINPRATEHQINAAIFQARAQMELCQAAQGLIHPDHLEAKARVILARGMGENAELDEDRRPLYSKDFLKEKNLGEKRMKSIAGVFGKRCKAAYIERHGVEPGKYPLTLSNGQTRDVLAYTEADRDLLEQVWTDYYADPQLEVQA</sequence>
<dbReference type="RefSeq" id="WP_346075653.1">
    <property type="nucleotide sequence ID" value="NZ_BAAARB010000005.1"/>
</dbReference>
<gene>
    <name evidence="2" type="ORF">GCM10009855_14440</name>
</gene>
<evidence type="ECO:0000259" key="1">
    <source>
        <dbReference type="Pfam" id="PF10547"/>
    </source>
</evidence>
<dbReference type="PRINTS" id="PR01994">
    <property type="entry name" value="ANTIREPRESSR"/>
</dbReference>
<proteinExistence type="predicted"/>
<dbReference type="Proteomes" id="UP001501170">
    <property type="component" value="Unassembled WGS sequence"/>
</dbReference>
<keyword evidence="3" id="KW-1185">Reference proteome</keyword>
<organism evidence="2 3">
    <name type="scientific">Gordonia cholesterolivorans</name>
    <dbReference type="NCBI Taxonomy" id="559625"/>
    <lineage>
        <taxon>Bacteria</taxon>
        <taxon>Bacillati</taxon>
        <taxon>Actinomycetota</taxon>
        <taxon>Actinomycetes</taxon>
        <taxon>Mycobacteriales</taxon>
        <taxon>Gordoniaceae</taxon>
        <taxon>Gordonia</taxon>
    </lineage>
</organism>
<name>A0ABN3HCY7_9ACTN</name>
<feature type="domain" description="Antirepressor protein ant N-terminal" evidence="1">
    <location>
        <begin position="21"/>
        <end position="119"/>
    </location>
</feature>
<accession>A0ABN3HCY7</accession>